<dbReference type="InParanoid" id="A0A0C3BGI7"/>
<dbReference type="AlphaFoldDB" id="A0A0C3BGI7"/>
<dbReference type="EMBL" id="KN833034">
    <property type="protein sequence ID" value="KIM76462.1"/>
    <property type="molecule type" value="Genomic_DNA"/>
</dbReference>
<proteinExistence type="predicted"/>
<dbReference type="HOGENOM" id="CLU_3088067_0_0_1"/>
<dbReference type="Proteomes" id="UP000054166">
    <property type="component" value="Unassembled WGS sequence"/>
</dbReference>
<keyword evidence="2" id="KW-1185">Reference proteome</keyword>
<protein>
    <submittedName>
        <fullName evidence="1">Uncharacterized protein</fullName>
    </submittedName>
</protein>
<sequence>MSGYIHKSIHISSNLRSNPLDGNINRFHHAHTRVQSFLHGYYSRNRNAQSTT</sequence>
<reference evidence="2" key="2">
    <citation type="submission" date="2015-01" db="EMBL/GenBank/DDBJ databases">
        <title>Evolutionary Origins and Diversification of the Mycorrhizal Mutualists.</title>
        <authorList>
            <consortium name="DOE Joint Genome Institute"/>
            <consortium name="Mycorrhizal Genomics Consortium"/>
            <person name="Kohler A."/>
            <person name="Kuo A."/>
            <person name="Nagy L.G."/>
            <person name="Floudas D."/>
            <person name="Copeland A."/>
            <person name="Barry K.W."/>
            <person name="Cichocki N."/>
            <person name="Veneault-Fourrey C."/>
            <person name="LaButti K."/>
            <person name="Lindquist E.A."/>
            <person name="Lipzen A."/>
            <person name="Lundell T."/>
            <person name="Morin E."/>
            <person name="Murat C."/>
            <person name="Riley R."/>
            <person name="Ohm R."/>
            <person name="Sun H."/>
            <person name="Tunlid A."/>
            <person name="Henrissat B."/>
            <person name="Grigoriev I.V."/>
            <person name="Hibbett D.S."/>
            <person name="Martin F."/>
        </authorList>
    </citation>
    <scope>NUCLEOTIDE SEQUENCE [LARGE SCALE GENOMIC DNA]</scope>
    <source>
        <strain evidence="2">F 1598</strain>
    </source>
</reference>
<name>A0A0C3BGI7_PILCF</name>
<gene>
    <name evidence="1" type="ORF">PILCRDRAFT_826238</name>
</gene>
<evidence type="ECO:0000313" key="2">
    <source>
        <dbReference type="Proteomes" id="UP000054166"/>
    </source>
</evidence>
<organism evidence="1 2">
    <name type="scientific">Piloderma croceum (strain F 1598)</name>
    <dbReference type="NCBI Taxonomy" id="765440"/>
    <lineage>
        <taxon>Eukaryota</taxon>
        <taxon>Fungi</taxon>
        <taxon>Dikarya</taxon>
        <taxon>Basidiomycota</taxon>
        <taxon>Agaricomycotina</taxon>
        <taxon>Agaricomycetes</taxon>
        <taxon>Agaricomycetidae</taxon>
        <taxon>Atheliales</taxon>
        <taxon>Atheliaceae</taxon>
        <taxon>Piloderma</taxon>
    </lineage>
</organism>
<accession>A0A0C3BGI7</accession>
<reference evidence="1 2" key="1">
    <citation type="submission" date="2014-04" db="EMBL/GenBank/DDBJ databases">
        <authorList>
            <consortium name="DOE Joint Genome Institute"/>
            <person name="Kuo A."/>
            <person name="Tarkka M."/>
            <person name="Buscot F."/>
            <person name="Kohler A."/>
            <person name="Nagy L.G."/>
            <person name="Floudas D."/>
            <person name="Copeland A."/>
            <person name="Barry K.W."/>
            <person name="Cichocki N."/>
            <person name="Veneault-Fourrey C."/>
            <person name="LaButti K."/>
            <person name="Lindquist E.A."/>
            <person name="Lipzen A."/>
            <person name="Lundell T."/>
            <person name="Morin E."/>
            <person name="Murat C."/>
            <person name="Sun H."/>
            <person name="Tunlid A."/>
            <person name="Henrissat B."/>
            <person name="Grigoriev I.V."/>
            <person name="Hibbett D.S."/>
            <person name="Martin F."/>
            <person name="Nordberg H.P."/>
            <person name="Cantor M.N."/>
            <person name="Hua S.X."/>
        </authorList>
    </citation>
    <scope>NUCLEOTIDE SEQUENCE [LARGE SCALE GENOMIC DNA]</scope>
    <source>
        <strain evidence="1 2">F 1598</strain>
    </source>
</reference>
<evidence type="ECO:0000313" key="1">
    <source>
        <dbReference type="EMBL" id="KIM76462.1"/>
    </source>
</evidence>